<dbReference type="OrthoDB" id="5242628at2759"/>
<proteinExistence type="inferred from homology"/>
<dbReference type="InParanoid" id="A0A7R8URX1"/>
<dbReference type="OMA" id="REMIQQK"/>
<dbReference type="FunCoup" id="A0A7R8URX1">
    <property type="interactions" value="1971"/>
</dbReference>
<dbReference type="GO" id="GO:0051082">
    <property type="term" value="F:unfolded protein binding"/>
    <property type="evidence" value="ECO:0007669"/>
    <property type="project" value="InterPro"/>
</dbReference>
<sequence length="124" mass="14384">MAAMDLELKRAFTEMQVNKIETTKKMKMIDYQCDVLKESSKKYEITERGITELDPNTRVYSSIGRMFVLSTVPTTREELKAKQAKCDSLVEQLNEKKSYLSKSLKEQEDHLRELVQQKKDADAS</sequence>
<feature type="coiled-coil region" evidence="4">
    <location>
        <begin position="76"/>
        <end position="124"/>
    </location>
</feature>
<dbReference type="SUPFAM" id="SSF46579">
    <property type="entry name" value="Prefoldin"/>
    <property type="match status" value="1"/>
</dbReference>
<dbReference type="GO" id="GO:0044183">
    <property type="term" value="F:protein folding chaperone"/>
    <property type="evidence" value="ECO:0007669"/>
    <property type="project" value="TreeGrafter"/>
</dbReference>
<name>A0A7R8URX1_HERIL</name>
<dbReference type="GO" id="GO:0016272">
    <property type="term" value="C:prefoldin complex"/>
    <property type="evidence" value="ECO:0007669"/>
    <property type="project" value="InterPro"/>
</dbReference>
<evidence type="ECO:0000256" key="4">
    <source>
        <dbReference type="SAM" id="Coils"/>
    </source>
</evidence>
<dbReference type="Proteomes" id="UP000594454">
    <property type="component" value="Chromosome 3"/>
</dbReference>
<gene>
    <name evidence="5" type="ORF">HERILL_LOCUS8733</name>
</gene>
<dbReference type="PANTHER" id="PTHR20903">
    <property type="entry name" value="PREFOLDIN SUBUNIT 1-RELATED"/>
    <property type="match status" value="1"/>
</dbReference>
<comment type="subunit">
    <text evidence="2">Heterohexamer of two PFD-alpha type and four PFD-beta type subunits.</text>
</comment>
<evidence type="ECO:0000256" key="2">
    <source>
        <dbReference type="ARBA" id="ARBA00011695"/>
    </source>
</evidence>
<evidence type="ECO:0000256" key="1">
    <source>
        <dbReference type="ARBA" id="ARBA00008045"/>
    </source>
</evidence>
<dbReference type="InterPro" id="IPR002777">
    <property type="entry name" value="PFD_beta-like"/>
</dbReference>
<evidence type="ECO:0000313" key="5">
    <source>
        <dbReference type="EMBL" id="CAD7085923.1"/>
    </source>
</evidence>
<dbReference type="EMBL" id="LR899011">
    <property type="protein sequence ID" value="CAD7085923.1"/>
    <property type="molecule type" value="Genomic_DNA"/>
</dbReference>
<reference evidence="5 6" key="1">
    <citation type="submission" date="2020-11" db="EMBL/GenBank/DDBJ databases">
        <authorList>
            <person name="Wallbank WR R."/>
            <person name="Pardo Diaz C."/>
            <person name="Kozak K."/>
            <person name="Martin S."/>
            <person name="Jiggins C."/>
            <person name="Moest M."/>
            <person name="Warren A I."/>
            <person name="Generalovic N T."/>
            <person name="Byers J.R.P. K."/>
            <person name="Montejo-Kovacevich G."/>
            <person name="Yen C E."/>
        </authorList>
    </citation>
    <scope>NUCLEOTIDE SEQUENCE [LARGE SCALE GENOMIC DNA]</scope>
</reference>
<evidence type="ECO:0008006" key="7">
    <source>
        <dbReference type="Google" id="ProtNLM"/>
    </source>
</evidence>
<accession>A0A7R8URX1</accession>
<dbReference type="GO" id="GO:0005737">
    <property type="term" value="C:cytoplasm"/>
    <property type="evidence" value="ECO:0007669"/>
    <property type="project" value="TreeGrafter"/>
</dbReference>
<dbReference type="Gene3D" id="1.10.287.370">
    <property type="match status" value="1"/>
</dbReference>
<dbReference type="PANTHER" id="PTHR20903:SF0">
    <property type="entry name" value="PREFOLDIN SUBUNIT 1"/>
    <property type="match status" value="1"/>
</dbReference>
<keyword evidence="3" id="KW-0143">Chaperone</keyword>
<keyword evidence="4" id="KW-0175">Coiled coil</keyword>
<dbReference type="Pfam" id="PF01920">
    <property type="entry name" value="Prefoldin_2"/>
    <property type="match status" value="1"/>
</dbReference>
<comment type="similarity">
    <text evidence="1">Belongs to the prefoldin subunit beta family.</text>
</comment>
<evidence type="ECO:0000256" key="3">
    <source>
        <dbReference type="ARBA" id="ARBA00023186"/>
    </source>
</evidence>
<evidence type="ECO:0000313" key="6">
    <source>
        <dbReference type="Proteomes" id="UP000594454"/>
    </source>
</evidence>
<dbReference type="InterPro" id="IPR009053">
    <property type="entry name" value="Prefoldin"/>
</dbReference>
<keyword evidence="6" id="KW-1185">Reference proteome</keyword>
<organism evidence="5 6">
    <name type="scientific">Hermetia illucens</name>
    <name type="common">Black soldier fly</name>
    <dbReference type="NCBI Taxonomy" id="343691"/>
    <lineage>
        <taxon>Eukaryota</taxon>
        <taxon>Metazoa</taxon>
        <taxon>Ecdysozoa</taxon>
        <taxon>Arthropoda</taxon>
        <taxon>Hexapoda</taxon>
        <taxon>Insecta</taxon>
        <taxon>Pterygota</taxon>
        <taxon>Neoptera</taxon>
        <taxon>Endopterygota</taxon>
        <taxon>Diptera</taxon>
        <taxon>Brachycera</taxon>
        <taxon>Stratiomyomorpha</taxon>
        <taxon>Stratiomyidae</taxon>
        <taxon>Hermetiinae</taxon>
        <taxon>Hermetia</taxon>
    </lineage>
</organism>
<protein>
    <recommendedName>
        <fullName evidence="7">Prefoldin subunit 1</fullName>
    </recommendedName>
</protein>
<dbReference type="AlphaFoldDB" id="A0A7R8URX1"/>